<organism evidence="1 2">
    <name type="scientific">Salix brachista</name>
    <dbReference type="NCBI Taxonomy" id="2182728"/>
    <lineage>
        <taxon>Eukaryota</taxon>
        <taxon>Viridiplantae</taxon>
        <taxon>Streptophyta</taxon>
        <taxon>Embryophyta</taxon>
        <taxon>Tracheophyta</taxon>
        <taxon>Spermatophyta</taxon>
        <taxon>Magnoliopsida</taxon>
        <taxon>eudicotyledons</taxon>
        <taxon>Gunneridae</taxon>
        <taxon>Pentapetalae</taxon>
        <taxon>rosids</taxon>
        <taxon>fabids</taxon>
        <taxon>Malpighiales</taxon>
        <taxon>Salicaceae</taxon>
        <taxon>Saliceae</taxon>
        <taxon>Salix</taxon>
    </lineage>
</organism>
<keyword evidence="2" id="KW-1185">Reference proteome</keyword>
<dbReference type="PANTHER" id="PTHR48237:SF1">
    <property type="entry name" value="SPC97_SPC98 FAMILY OF SPINDLE POLE BODY (SBP) COMPONENT"/>
    <property type="match status" value="1"/>
</dbReference>
<dbReference type="Proteomes" id="UP000326939">
    <property type="component" value="Chromosome 1"/>
</dbReference>
<gene>
    <name evidence="1" type="ORF">DKX38_000575</name>
</gene>
<accession>A0A5N5P3T5</accession>
<name>A0A5N5P3T5_9ROSI</name>
<reference evidence="2" key="1">
    <citation type="journal article" date="2019" name="Gigascience">
        <title>De novo genome assembly of the endangered Acer yangbiense, a plant species with extremely small populations endemic to Yunnan Province, China.</title>
        <authorList>
            <person name="Yang J."/>
            <person name="Wariss H.M."/>
            <person name="Tao L."/>
            <person name="Zhang R."/>
            <person name="Yun Q."/>
            <person name="Hollingsworth P."/>
            <person name="Dao Z."/>
            <person name="Luo G."/>
            <person name="Guo H."/>
            <person name="Ma Y."/>
            <person name="Sun W."/>
        </authorList>
    </citation>
    <scope>NUCLEOTIDE SEQUENCE [LARGE SCALE GENOMIC DNA]</scope>
    <source>
        <strain evidence="2">cv. br00</strain>
    </source>
</reference>
<proteinExistence type="predicted"/>
<sequence length="225" mass="24870">MCEPSLLGFSGNLETQPPQPSPPPAAAYEAKISQAFSHMDNRQDILGNNSPEIIRWLCNLSESELDMLIRLKSLILHRAKVIGHDELAKNFDLPTLRAIGLLLMEYLKGKVKDLSQVQGLTKLVAFPECCNLLKGNPGEDSSMEELKACIGIDERKRPTERQSQLANCSSPISQRKAGDFAEAGFKDVKLQNTYFTSHLAVYLRCESIGLKMPNNPGSPEPNQSC</sequence>
<protein>
    <submittedName>
        <fullName evidence="1">Uncharacterized protein</fullName>
    </submittedName>
</protein>
<dbReference type="AlphaFoldDB" id="A0A5N5P3T5"/>
<dbReference type="EMBL" id="VDCV01000001">
    <property type="protein sequence ID" value="KAB5573381.1"/>
    <property type="molecule type" value="Genomic_DNA"/>
</dbReference>
<evidence type="ECO:0000313" key="2">
    <source>
        <dbReference type="Proteomes" id="UP000326939"/>
    </source>
</evidence>
<dbReference type="PANTHER" id="PTHR48237">
    <property type="entry name" value="GAMMA-TUBULIN COMPLEX COMPONENT"/>
    <property type="match status" value="1"/>
</dbReference>
<comment type="caution">
    <text evidence="1">The sequence shown here is derived from an EMBL/GenBank/DDBJ whole genome shotgun (WGS) entry which is preliminary data.</text>
</comment>
<evidence type="ECO:0000313" key="1">
    <source>
        <dbReference type="EMBL" id="KAB5573381.1"/>
    </source>
</evidence>